<evidence type="ECO:0000256" key="6">
    <source>
        <dbReference type="ARBA" id="ARBA00037432"/>
    </source>
</evidence>
<dbReference type="FunCoup" id="A0A7M7N805">
    <property type="interactions" value="776"/>
</dbReference>
<reference evidence="13" key="1">
    <citation type="submission" date="2015-02" db="EMBL/GenBank/DDBJ databases">
        <title>Genome sequencing for Strongylocentrotus purpuratus.</title>
        <authorList>
            <person name="Murali S."/>
            <person name="Liu Y."/>
            <person name="Vee V."/>
            <person name="English A."/>
            <person name="Wang M."/>
            <person name="Skinner E."/>
            <person name="Han Y."/>
            <person name="Muzny D.M."/>
            <person name="Worley K.C."/>
            <person name="Gibbs R.A."/>
        </authorList>
    </citation>
    <scope>NUCLEOTIDE SEQUENCE</scope>
</reference>
<evidence type="ECO:0000256" key="4">
    <source>
        <dbReference type="ARBA" id="ARBA00022737"/>
    </source>
</evidence>
<dbReference type="SUPFAM" id="SSF48403">
    <property type="entry name" value="Ankyrin repeat"/>
    <property type="match status" value="1"/>
</dbReference>
<organism evidence="12 13">
    <name type="scientific">Strongylocentrotus purpuratus</name>
    <name type="common">Purple sea urchin</name>
    <dbReference type="NCBI Taxonomy" id="7668"/>
    <lineage>
        <taxon>Eukaryota</taxon>
        <taxon>Metazoa</taxon>
        <taxon>Echinodermata</taxon>
        <taxon>Eleutherozoa</taxon>
        <taxon>Echinozoa</taxon>
        <taxon>Echinoidea</taxon>
        <taxon>Euechinoidea</taxon>
        <taxon>Echinacea</taxon>
        <taxon>Camarodonta</taxon>
        <taxon>Echinidea</taxon>
        <taxon>Strongylocentrotidae</taxon>
        <taxon>Strongylocentrotus</taxon>
    </lineage>
</organism>
<dbReference type="AlphaFoldDB" id="A0A7M7N805"/>
<proteinExistence type="predicted"/>
<dbReference type="PRINTS" id="PR00452">
    <property type="entry name" value="SH3DOMAIN"/>
</dbReference>
<keyword evidence="3" id="KW-0963">Cytoplasm</keyword>
<dbReference type="InParanoid" id="A0A7M7N805"/>
<evidence type="ECO:0000256" key="5">
    <source>
        <dbReference type="ARBA" id="ARBA00023043"/>
    </source>
</evidence>
<accession>A0A7M7N805</accession>
<dbReference type="InterPro" id="IPR001452">
    <property type="entry name" value="SH3_domain"/>
</dbReference>
<dbReference type="OMA" id="NMSWLRE"/>
<comment type="function">
    <text evidence="6">Induces bone resorption, acting probably through a signaling cascade which results in the secretion of factor(s) enhancing osteoclast formation and activity.</text>
</comment>
<dbReference type="Pfam" id="PF12796">
    <property type="entry name" value="Ank_2"/>
    <property type="match status" value="1"/>
</dbReference>
<feature type="domain" description="SH3" evidence="11">
    <location>
        <begin position="17"/>
        <end position="76"/>
    </location>
</feature>
<sequence length="214" mass="23483">MSTPSRPAPPRPQPKPGQVKVFRSLYAYTALQSDELTFEEGDLLYVTEMTNDGWWKGRCGTKSGLIPGNYVEESTESVDFPLHEAAKRGNLSFLQECISNKVSVNSLDKAGATPLYWAAHGGHIDCMKALLAIPNCQVDAQNKIGDTALHAAAWKGHKEGVQILLEKGARTDLPNNDGKIPQQLASKDPATAALLLPQRRYDDDDEYLDEDDSD</sequence>
<dbReference type="CDD" id="cd11772">
    <property type="entry name" value="SH3_OSTF1"/>
    <property type="match status" value="1"/>
</dbReference>
<dbReference type="KEGG" id="spu:586483"/>
<dbReference type="FunFam" id="2.30.30.40:FF:000072">
    <property type="entry name" value="Unconventional Myosin IB"/>
    <property type="match status" value="1"/>
</dbReference>
<protein>
    <recommendedName>
        <fullName evidence="7">Osteoclast-stimulating factor 1</fullName>
    </recommendedName>
</protein>
<dbReference type="GO" id="GO:0007165">
    <property type="term" value="P:signal transduction"/>
    <property type="evidence" value="ECO:0000318"/>
    <property type="project" value="GO_Central"/>
</dbReference>
<evidence type="ECO:0000256" key="1">
    <source>
        <dbReference type="ARBA" id="ARBA00004496"/>
    </source>
</evidence>
<dbReference type="PROSITE" id="PS50297">
    <property type="entry name" value="ANK_REP_REGION"/>
    <property type="match status" value="1"/>
</dbReference>
<evidence type="ECO:0000313" key="12">
    <source>
        <dbReference type="EnsemblMetazoa" id="XP_030832480"/>
    </source>
</evidence>
<dbReference type="GeneID" id="586483"/>
<dbReference type="Pfam" id="PF00018">
    <property type="entry name" value="SH3_1"/>
    <property type="match status" value="1"/>
</dbReference>
<feature type="repeat" description="ANK" evidence="8">
    <location>
        <begin position="144"/>
        <end position="176"/>
    </location>
</feature>
<dbReference type="OrthoDB" id="207120at2759"/>
<evidence type="ECO:0000256" key="9">
    <source>
        <dbReference type="PROSITE-ProRule" id="PRU00192"/>
    </source>
</evidence>
<keyword evidence="5 8" id="KW-0040">ANK repeat</keyword>
<dbReference type="SUPFAM" id="SSF50044">
    <property type="entry name" value="SH3-domain"/>
    <property type="match status" value="1"/>
</dbReference>
<evidence type="ECO:0000256" key="8">
    <source>
        <dbReference type="PROSITE-ProRule" id="PRU00023"/>
    </source>
</evidence>
<keyword evidence="2 9" id="KW-0728">SH3 domain</keyword>
<dbReference type="GO" id="GO:0005737">
    <property type="term" value="C:cytoplasm"/>
    <property type="evidence" value="ECO:0007669"/>
    <property type="project" value="UniProtKB-SubCell"/>
</dbReference>
<dbReference type="Proteomes" id="UP000007110">
    <property type="component" value="Unassembled WGS sequence"/>
</dbReference>
<dbReference type="RefSeq" id="XP_030832480.1">
    <property type="nucleotide sequence ID" value="XM_030976620.1"/>
</dbReference>
<dbReference type="PANTHER" id="PTHR24155:SF10">
    <property type="entry name" value="OSTEOCLAST-STIMULATING FACTOR 1"/>
    <property type="match status" value="1"/>
</dbReference>
<feature type="region of interest" description="Disordered" evidence="10">
    <location>
        <begin position="172"/>
        <end position="191"/>
    </location>
</feature>
<comment type="subcellular location">
    <subcellularLocation>
        <location evidence="1">Cytoplasm</location>
    </subcellularLocation>
</comment>
<reference evidence="12" key="2">
    <citation type="submission" date="2021-01" db="UniProtKB">
        <authorList>
            <consortium name="EnsemblMetazoa"/>
        </authorList>
    </citation>
    <scope>IDENTIFICATION</scope>
</reference>
<evidence type="ECO:0000256" key="3">
    <source>
        <dbReference type="ARBA" id="ARBA00022490"/>
    </source>
</evidence>
<dbReference type="InterPro" id="IPR036028">
    <property type="entry name" value="SH3-like_dom_sf"/>
</dbReference>
<dbReference type="SMART" id="SM00248">
    <property type="entry name" value="ANK"/>
    <property type="match status" value="3"/>
</dbReference>
<dbReference type="SMART" id="SM00326">
    <property type="entry name" value="SH3"/>
    <property type="match status" value="1"/>
</dbReference>
<name>A0A7M7N805_STRPU</name>
<dbReference type="InterPro" id="IPR002110">
    <property type="entry name" value="Ankyrin_rpt"/>
</dbReference>
<dbReference type="PROSITE" id="PS50002">
    <property type="entry name" value="SH3"/>
    <property type="match status" value="1"/>
</dbReference>
<keyword evidence="4" id="KW-0677">Repeat</keyword>
<evidence type="ECO:0000256" key="10">
    <source>
        <dbReference type="SAM" id="MobiDB-lite"/>
    </source>
</evidence>
<evidence type="ECO:0000256" key="2">
    <source>
        <dbReference type="ARBA" id="ARBA00022443"/>
    </source>
</evidence>
<evidence type="ECO:0000259" key="11">
    <source>
        <dbReference type="PROSITE" id="PS50002"/>
    </source>
</evidence>
<dbReference type="Gene3D" id="2.30.30.40">
    <property type="entry name" value="SH3 Domains"/>
    <property type="match status" value="1"/>
</dbReference>
<dbReference type="EnsemblMetazoa" id="XM_030976620">
    <property type="protein sequence ID" value="XP_030832480"/>
    <property type="gene ID" value="LOC586483"/>
</dbReference>
<evidence type="ECO:0000313" key="13">
    <source>
        <dbReference type="Proteomes" id="UP000007110"/>
    </source>
</evidence>
<dbReference type="Gene3D" id="1.25.40.20">
    <property type="entry name" value="Ankyrin repeat-containing domain"/>
    <property type="match status" value="1"/>
</dbReference>
<dbReference type="InterPro" id="IPR036770">
    <property type="entry name" value="Ankyrin_rpt-contain_sf"/>
</dbReference>
<dbReference type="PROSITE" id="PS50088">
    <property type="entry name" value="ANK_REPEAT"/>
    <property type="match status" value="1"/>
</dbReference>
<dbReference type="PANTHER" id="PTHR24155">
    <property type="entry name" value="OSTEOCLAST-STIMULATING FACTOR 1"/>
    <property type="match status" value="1"/>
</dbReference>
<keyword evidence="13" id="KW-1185">Reference proteome</keyword>
<evidence type="ECO:0000256" key="7">
    <source>
        <dbReference type="ARBA" id="ARBA00040640"/>
    </source>
</evidence>